<name>A0A0B7N7F6_9FUNG</name>
<evidence type="ECO:0000313" key="3">
    <source>
        <dbReference type="Proteomes" id="UP000054107"/>
    </source>
</evidence>
<organism evidence="2 3">
    <name type="scientific">Parasitella parasitica</name>
    <dbReference type="NCBI Taxonomy" id="35722"/>
    <lineage>
        <taxon>Eukaryota</taxon>
        <taxon>Fungi</taxon>
        <taxon>Fungi incertae sedis</taxon>
        <taxon>Mucoromycota</taxon>
        <taxon>Mucoromycotina</taxon>
        <taxon>Mucoromycetes</taxon>
        <taxon>Mucorales</taxon>
        <taxon>Mucorineae</taxon>
        <taxon>Mucoraceae</taxon>
        <taxon>Parasitella</taxon>
    </lineage>
</organism>
<dbReference type="EMBL" id="LN725587">
    <property type="protein sequence ID" value="CEP10909.1"/>
    <property type="molecule type" value="Genomic_DNA"/>
</dbReference>
<evidence type="ECO:0000313" key="2">
    <source>
        <dbReference type="EMBL" id="CEP10909.1"/>
    </source>
</evidence>
<protein>
    <submittedName>
        <fullName evidence="2">Uncharacterized protein</fullName>
    </submittedName>
</protein>
<dbReference type="Proteomes" id="UP000054107">
    <property type="component" value="Unassembled WGS sequence"/>
</dbReference>
<reference evidence="2 3" key="1">
    <citation type="submission" date="2014-09" db="EMBL/GenBank/DDBJ databases">
        <authorList>
            <person name="Ellenberger Sabrina"/>
        </authorList>
    </citation>
    <scope>NUCLEOTIDE SEQUENCE [LARGE SCALE GENOMIC DNA]</scope>
    <source>
        <strain evidence="2 3">CBS 412.66</strain>
    </source>
</reference>
<proteinExistence type="predicted"/>
<keyword evidence="3" id="KW-1185">Reference proteome</keyword>
<evidence type="ECO:0000256" key="1">
    <source>
        <dbReference type="SAM" id="MobiDB-lite"/>
    </source>
</evidence>
<sequence>MLELTSPHAPIWPPSHHKATTSTSDPSRRPLWKDTAHIQQWKQTLSRRKEQPSAQQQEASARFRRPLNQKIRISNTSTFLRRPASQSDKFVRTSVALKSTTAVYLTSTTWPKIRLH</sequence>
<feature type="region of interest" description="Disordered" evidence="1">
    <location>
        <begin position="1"/>
        <end position="68"/>
    </location>
</feature>
<accession>A0A0B7N7F6</accession>
<feature type="compositionally biased region" description="Basic and acidic residues" evidence="1">
    <location>
        <begin position="26"/>
        <end position="36"/>
    </location>
</feature>
<dbReference type="AlphaFoldDB" id="A0A0B7N7F6"/>
<gene>
    <name evidence="2" type="primary">PARPA_04706.1 scaffold 15556</name>
</gene>